<keyword evidence="2" id="KW-0472">Membrane</keyword>
<evidence type="ECO:0000256" key="2">
    <source>
        <dbReference type="SAM" id="Phobius"/>
    </source>
</evidence>
<gene>
    <name evidence="3" type="ORF">GCM10022419_111770</name>
</gene>
<keyword evidence="4" id="KW-1185">Reference proteome</keyword>
<feature type="compositionally biased region" description="Basic and acidic residues" evidence="1">
    <location>
        <begin position="42"/>
        <end position="52"/>
    </location>
</feature>
<dbReference type="Proteomes" id="UP001500630">
    <property type="component" value="Unassembled WGS sequence"/>
</dbReference>
<organism evidence="3 4">
    <name type="scientific">Nonomuraea rosea</name>
    <dbReference type="NCBI Taxonomy" id="638574"/>
    <lineage>
        <taxon>Bacteria</taxon>
        <taxon>Bacillati</taxon>
        <taxon>Actinomycetota</taxon>
        <taxon>Actinomycetes</taxon>
        <taxon>Streptosporangiales</taxon>
        <taxon>Streptosporangiaceae</taxon>
        <taxon>Nonomuraea</taxon>
    </lineage>
</organism>
<dbReference type="EMBL" id="BAABDQ010000044">
    <property type="protein sequence ID" value="GAA3608511.1"/>
    <property type="molecule type" value="Genomic_DNA"/>
</dbReference>
<feature type="region of interest" description="Disordered" evidence="1">
    <location>
        <begin position="31"/>
        <end position="68"/>
    </location>
</feature>
<evidence type="ECO:0000313" key="4">
    <source>
        <dbReference type="Proteomes" id="UP001500630"/>
    </source>
</evidence>
<accession>A0ABP6ZG23</accession>
<keyword evidence="2" id="KW-0812">Transmembrane</keyword>
<feature type="transmembrane region" description="Helical" evidence="2">
    <location>
        <begin position="114"/>
        <end position="134"/>
    </location>
</feature>
<comment type="caution">
    <text evidence="3">The sequence shown here is derived from an EMBL/GenBank/DDBJ whole genome shotgun (WGS) entry which is preliminary data.</text>
</comment>
<name>A0ABP6ZG23_9ACTN</name>
<feature type="transmembrane region" description="Helical" evidence="2">
    <location>
        <begin position="88"/>
        <end position="107"/>
    </location>
</feature>
<evidence type="ECO:0000256" key="1">
    <source>
        <dbReference type="SAM" id="MobiDB-lite"/>
    </source>
</evidence>
<sequence length="202" mass="21739">MRETHPQLTDDSQVRSMIERPLQVRTSMAGSVFTTGSGRPQLRAEELRRRDGQGASPAGADAAGRCRRRTARDGAVDAGGYEWRVRGVVVPTRTAWLTVAALAGLLLGAFRRRWYVTSVWLAIFGAVAFASATAGDPPPDTGSMPGIEAQNAYDLMAVGERRRPDGPEVRQAQGSRGMPGGLACASDPFMDSVPILMVAWPW</sequence>
<protein>
    <submittedName>
        <fullName evidence="3">Uncharacterized protein</fullName>
    </submittedName>
</protein>
<evidence type="ECO:0000313" key="3">
    <source>
        <dbReference type="EMBL" id="GAA3608511.1"/>
    </source>
</evidence>
<proteinExistence type="predicted"/>
<keyword evidence="2" id="KW-1133">Transmembrane helix</keyword>
<reference evidence="4" key="1">
    <citation type="journal article" date="2019" name="Int. J. Syst. Evol. Microbiol.">
        <title>The Global Catalogue of Microorganisms (GCM) 10K type strain sequencing project: providing services to taxonomists for standard genome sequencing and annotation.</title>
        <authorList>
            <consortium name="The Broad Institute Genomics Platform"/>
            <consortium name="The Broad Institute Genome Sequencing Center for Infectious Disease"/>
            <person name="Wu L."/>
            <person name="Ma J."/>
        </authorList>
    </citation>
    <scope>NUCLEOTIDE SEQUENCE [LARGE SCALE GENOMIC DNA]</scope>
    <source>
        <strain evidence="4">JCM 17326</strain>
    </source>
</reference>